<dbReference type="AlphaFoldDB" id="D0L849"/>
<dbReference type="Pfam" id="PF12698">
    <property type="entry name" value="ABC2_membrane_3"/>
    <property type="match status" value="1"/>
</dbReference>
<accession>D0L849</accession>
<organism evidence="10 11">
    <name type="scientific">Gordonia bronchialis (strain ATCC 25592 / DSM 43247 / BCRC 13721 / JCM 3198 / KCTC 3076 / NBRC 16047 / NCTC 10667)</name>
    <name type="common">Rhodococcus bronchialis</name>
    <dbReference type="NCBI Taxonomy" id="526226"/>
    <lineage>
        <taxon>Bacteria</taxon>
        <taxon>Bacillati</taxon>
        <taxon>Actinomycetota</taxon>
        <taxon>Actinomycetes</taxon>
        <taxon>Mycobacteriales</taxon>
        <taxon>Gordoniaceae</taxon>
        <taxon>Gordonia</taxon>
    </lineage>
</organism>
<dbReference type="InterPro" id="IPR047817">
    <property type="entry name" value="ABC2_TM_bact-type"/>
</dbReference>
<feature type="transmembrane region" description="Helical" evidence="8">
    <location>
        <begin position="187"/>
        <end position="211"/>
    </location>
</feature>
<evidence type="ECO:0000256" key="6">
    <source>
        <dbReference type="ARBA" id="ARBA00022989"/>
    </source>
</evidence>
<dbReference type="InterPro" id="IPR051449">
    <property type="entry name" value="ABC-2_transporter_component"/>
</dbReference>
<keyword evidence="7 8" id="KW-0472">Membrane</keyword>
<proteinExistence type="inferred from homology"/>
<dbReference type="HOGENOM" id="CLU_039483_8_3_11"/>
<dbReference type="PROSITE" id="PS51012">
    <property type="entry name" value="ABC_TM2"/>
    <property type="match status" value="1"/>
</dbReference>
<evidence type="ECO:0000256" key="2">
    <source>
        <dbReference type="ARBA" id="ARBA00007783"/>
    </source>
</evidence>
<evidence type="ECO:0000256" key="1">
    <source>
        <dbReference type="ARBA" id="ARBA00004651"/>
    </source>
</evidence>
<reference evidence="10 11" key="2">
    <citation type="journal article" date="2010" name="Stand. Genomic Sci.">
        <title>Complete genome sequence of Gordonia bronchialis type strain (3410).</title>
        <authorList>
            <person name="Ivanova N."/>
            <person name="Sikorski J."/>
            <person name="Jando M."/>
            <person name="Lapidus A."/>
            <person name="Nolan M."/>
            <person name="Lucas S."/>
            <person name="Del Rio T.G."/>
            <person name="Tice H."/>
            <person name="Copeland A."/>
            <person name="Cheng J.F."/>
            <person name="Chen F."/>
            <person name="Bruce D."/>
            <person name="Goodwin L."/>
            <person name="Pitluck S."/>
            <person name="Mavromatis K."/>
            <person name="Ovchinnikova G."/>
            <person name="Pati A."/>
            <person name="Chen A."/>
            <person name="Palaniappan K."/>
            <person name="Land M."/>
            <person name="Hauser L."/>
            <person name="Chang Y.J."/>
            <person name="Jeffries C.D."/>
            <person name="Chain P."/>
            <person name="Saunders E."/>
            <person name="Han C."/>
            <person name="Detter J.C."/>
            <person name="Brettin T."/>
            <person name="Rohde M."/>
            <person name="Goker M."/>
            <person name="Bristow J."/>
            <person name="Eisen J.A."/>
            <person name="Markowitz V."/>
            <person name="Hugenholtz P."/>
            <person name="Klenk H.P."/>
            <person name="Kyrpides N.C."/>
        </authorList>
    </citation>
    <scope>NUCLEOTIDE SEQUENCE [LARGE SCALE GENOMIC DNA]</scope>
    <source>
        <strain evidence="11">ATCC 25592 / DSM 43247 / BCRC 13721 / JCM 3198 / KCTC 3076 / NBRC 16047 / NCTC 10667</strain>
    </source>
</reference>
<dbReference type="GO" id="GO:0005886">
    <property type="term" value="C:plasma membrane"/>
    <property type="evidence" value="ECO:0007669"/>
    <property type="project" value="UniProtKB-SubCell"/>
</dbReference>
<feature type="transmembrane region" description="Helical" evidence="8">
    <location>
        <begin position="20"/>
        <end position="41"/>
    </location>
</feature>
<keyword evidence="11" id="KW-1185">Reference proteome</keyword>
<feature type="transmembrane region" description="Helical" evidence="8">
    <location>
        <begin position="137"/>
        <end position="161"/>
    </location>
</feature>
<keyword evidence="6 8" id="KW-1133">Transmembrane helix</keyword>
<dbReference type="RefSeq" id="WP_012834466.1">
    <property type="nucleotide sequence ID" value="NC_013441.1"/>
</dbReference>
<feature type="domain" description="ABC transmembrane type-2" evidence="9">
    <location>
        <begin position="88"/>
        <end position="330"/>
    </location>
</feature>
<feature type="transmembrane region" description="Helical" evidence="8">
    <location>
        <begin position="217"/>
        <end position="241"/>
    </location>
</feature>
<keyword evidence="3" id="KW-0813">Transport</keyword>
<protein>
    <submittedName>
        <fullName evidence="10">ABC-2 type transporter</fullName>
    </submittedName>
</protein>
<comment type="subcellular location">
    <subcellularLocation>
        <location evidence="1">Cell membrane</location>
        <topology evidence="1">Multi-pass membrane protein</topology>
    </subcellularLocation>
</comment>
<name>D0L849_GORB4</name>
<dbReference type="KEGG" id="gbr:Gbro_2726"/>
<dbReference type="EMBL" id="CP001802">
    <property type="protein sequence ID" value="ACY21944.1"/>
    <property type="molecule type" value="Genomic_DNA"/>
</dbReference>
<evidence type="ECO:0000313" key="10">
    <source>
        <dbReference type="EMBL" id="ACY21944.1"/>
    </source>
</evidence>
<feature type="transmembrane region" description="Helical" evidence="8">
    <location>
        <begin position="253"/>
        <end position="280"/>
    </location>
</feature>
<evidence type="ECO:0000256" key="5">
    <source>
        <dbReference type="ARBA" id="ARBA00022692"/>
    </source>
</evidence>
<evidence type="ECO:0000256" key="4">
    <source>
        <dbReference type="ARBA" id="ARBA00022475"/>
    </source>
</evidence>
<dbReference type="PANTHER" id="PTHR30294:SF29">
    <property type="entry name" value="MULTIDRUG ABC TRANSPORTER PERMEASE YBHS-RELATED"/>
    <property type="match status" value="1"/>
</dbReference>
<dbReference type="Proteomes" id="UP000001219">
    <property type="component" value="Chromosome"/>
</dbReference>
<reference evidence="11" key="1">
    <citation type="submission" date="2009-10" db="EMBL/GenBank/DDBJ databases">
        <title>The complete chromosome of Gordonia bronchialis DSM 43247.</title>
        <authorList>
            <consortium name="US DOE Joint Genome Institute (JGI-PGF)"/>
            <person name="Lucas S."/>
            <person name="Copeland A."/>
            <person name="Lapidus A."/>
            <person name="Glavina del Rio T."/>
            <person name="Dalin E."/>
            <person name="Tice H."/>
            <person name="Bruce D."/>
            <person name="Goodwin L."/>
            <person name="Pitluck S."/>
            <person name="Kyrpides N."/>
            <person name="Mavromatis K."/>
            <person name="Ivanova N."/>
            <person name="Ovchinnikova G."/>
            <person name="Saunders E."/>
            <person name="Brettin T."/>
            <person name="Detter J.C."/>
            <person name="Han C."/>
            <person name="Larimer F."/>
            <person name="Land M."/>
            <person name="Hauser L."/>
            <person name="Markowitz V."/>
            <person name="Cheng J.-F."/>
            <person name="Hugenholtz P."/>
            <person name="Woyke T."/>
            <person name="Wu D."/>
            <person name="Jando M."/>
            <person name="Schneider S."/>
            <person name="Goeker M."/>
            <person name="Klenk H.-P."/>
            <person name="Eisen J.A."/>
        </authorList>
    </citation>
    <scope>NUCLEOTIDE SEQUENCE [LARGE SCALE GENOMIC DNA]</scope>
    <source>
        <strain evidence="11">ATCC 25592 / DSM 43247 / BCRC 13721 / JCM 3198 / KCTC 3076 / NBRC 16047 / NCTC 10667</strain>
    </source>
</reference>
<evidence type="ECO:0000259" key="9">
    <source>
        <dbReference type="PROSITE" id="PS51012"/>
    </source>
</evidence>
<evidence type="ECO:0000256" key="3">
    <source>
        <dbReference type="ARBA" id="ARBA00022448"/>
    </source>
</evidence>
<keyword evidence="5 8" id="KW-0812">Transmembrane</keyword>
<feature type="transmembrane region" description="Helical" evidence="8">
    <location>
        <begin position="305"/>
        <end position="327"/>
    </location>
</feature>
<dbReference type="eggNOG" id="COG0842">
    <property type="taxonomic scope" value="Bacteria"/>
</dbReference>
<dbReference type="PANTHER" id="PTHR30294">
    <property type="entry name" value="MEMBRANE COMPONENT OF ABC TRANSPORTER YHHJ-RELATED"/>
    <property type="match status" value="1"/>
</dbReference>
<evidence type="ECO:0000256" key="8">
    <source>
        <dbReference type="SAM" id="Phobius"/>
    </source>
</evidence>
<dbReference type="GO" id="GO:0140359">
    <property type="term" value="F:ABC-type transporter activity"/>
    <property type="evidence" value="ECO:0007669"/>
    <property type="project" value="InterPro"/>
</dbReference>
<keyword evidence="4" id="KW-1003">Cell membrane</keyword>
<dbReference type="OrthoDB" id="9776218at2"/>
<evidence type="ECO:0000313" key="11">
    <source>
        <dbReference type="Proteomes" id="UP000001219"/>
    </source>
</evidence>
<gene>
    <name evidence="10" type="ordered locus">Gbro_2726</name>
</gene>
<dbReference type="InterPro" id="IPR013525">
    <property type="entry name" value="ABC2_TM"/>
</dbReference>
<sequence>MRAMIVKEFRELLRDRRTLAMLIVMPLLLLVIFGYAANFYVDSVKAAVVGPQAAQVASGLPDFFGVTTVTDGDRADATDMLRENKVDVAIVTGTQPPTALVDGSNLFAAQSIVGILNKMDGKITTDVLFNPDLKTSWVMVPAIIGLILTFIGTIITSIGLVREREAGTLEQLAVMPIKPSQVILGKIAPYFLLAALDMLIVTVLGMVLFGVPFAGNVATFALGAAIFLFVVLGLGVLISTISQTTGQAIQTAFMFLLPQILLSGMIFPLDAMAAGVRWIGYLLPLTYFTMISQGVMLRDAPIESLWLPLLILAVMAVVVFTGATLRFRRDLAPNIRATIPASTDGATADGDSR</sequence>
<dbReference type="STRING" id="526226.Gbro_2726"/>
<comment type="similarity">
    <text evidence="2">Belongs to the ABC-2 integral membrane protein family.</text>
</comment>
<evidence type="ECO:0000256" key="7">
    <source>
        <dbReference type="ARBA" id="ARBA00023136"/>
    </source>
</evidence>